<evidence type="ECO:0008006" key="5">
    <source>
        <dbReference type="Google" id="ProtNLM"/>
    </source>
</evidence>
<sequence>MTKRFINILPEQYRFDLRKYAAFKVFKSVLLANIIILIAVFSVDKYTQIKMKNMIIEKENKIREIQKLNQSVLSYETEKKKLEDVISKLSATEKIYTSLFNTNVSYFIDMSRTLDLIKEGIYINKLSYSDGVVNMSAVATNPKSFYHFYKNLENTTYIADKRFYNLTEEGGVYNFSVVIRYRGLNE</sequence>
<comment type="caution">
    <text evidence="3">The sequence shown here is derived from an EMBL/GenBank/DDBJ whole genome shotgun (WGS) entry which is preliminary data.</text>
</comment>
<keyword evidence="2" id="KW-1133">Transmembrane helix</keyword>
<evidence type="ECO:0000256" key="1">
    <source>
        <dbReference type="SAM" id="Coils"/>
    </source>
</evidence>
<feature type="coiled-coil region" evidence="1">
    <location>
        <begin position="51"/>
        <end position="92"/>
    </location>
</feature>
<reference evidence="3 4" key="1">
    <citation type="submission" date="2018-01" db="EMBL/GenBank/DDBJ databases">
        <title>Metagenomic assembled genomes from two thermal pools in the Uzon Caldera, Kamchatka, Russia.</title>
        <authorList>
            <person name="Wilkins L."/>
            <person name="Ettinger C."/>
        </authorList>
    </citation>
    <scope>NUCLEOTIDE SEQUENCE [LARGE SCALE GENOMIC DNA]</scope>
    <source>
        <strain evidence="3">ZAV-05</strain>
    </source>
</reference>
<proteinExistence type="predicted"/>
<gene>
    <name evidence="3" type="ORF">C0187_06615</name>
</gene>
<keyword evidence="2" id="KW-0472">Membrane</keyword>
<feature type="transmembrane region" description="Helical" evidence="2">
    <location>
        <begin position="21"/>
        <end position="43"/>
    </location>
</feature>
<dbReference type="EMBL" id="PNIN01000066">
    <property type="protein sequence ID" value="PMP69649.1"/>
    <property type="molecule type" value="Genomic_DNA"/>
</dbReference>
<evidence type="ECO:0000313" key="3">
    <source>
        <dbReference type="EMBL" id="PMP69649.1"/>
    </source>
</evidence>
<name>A0A2J6WH37_9BACT</name>
<dbReference type="Proteomes" id="UP000242881">
    <property type="component" value="Unassembled WGS sequence"/>
</dbReference>
<protein>
    <recommendedName>
        <fullName evidence="5">Fimbrial assembly family protein</fullName>
    </recommendedName>
</protein>
<keyword evidence="2" id="KW-0812">Transmembrane</keyword>
<keyword evidence="1" id="KW-0175">Coiled coil</keyword>
<dbReference type="AlphaFoldDB" id="A0A2J6WH37"/>
<dbReference type="InterPro" id="IPR007813">
    <property type="entry name" value="PilN"/>
</dbReference>
<evidence type="ECO:0000313" key="4">
    <source>
        <dbReference type="Proteomes" id="UP000242881"/>
    </source>
</evidence>
<organism evidence="3 4">
    <name type="scientific">Calditerrivibrio nitroreducens</name>
    <dbReference type="NCBI Taxonomy" id="477976"/>
    <lineage>
        <taxon>Bacteria</taxon>
        <taxon>Pseudomonadati</taxon>
        <taxon>Deferribacterota</taxon>
        <taxon>Deferribacteres</taxon>
        <taxon>Deferribacterales</taxon>
        <taxon>Calditerrivibrionaceae</taxon>
    </lineage>
</organism>
<accession>A0A2J6WH37</accession>
<dbReference type="Pfam" id="PF05137">
    <property type="entry name" value="PilN"/>
    <property type="match status" value="1"/>
</dbReference>
<evidence type="ECO:0000256" key="2">
    <source>
        <dbReference type="SAM" id="Phobius"/>
    </source>
</evidence>